<evidence type="ECO:0000313" key="3">
    <source>
        <dbReference type="Proteomes" id="UP001159427"/>
    </source>
</evidence>
<name>A0ABN8LE80_9CNID</name>
<feature type="compositionally biased region" description="Basic residues" evidence="1">
    <location>
        <begin position="167"/>
        <end position="176"/>
    </location>
</feature>
<organism evidence="2 3">
    <name type="scientific">Porites evermanni</name>
    <dbReference type="NCBI Taxonomy" id="104178"/>
    <lineage>
        <taxon>Eukaryota</taxon>
        <taxon>Metazoa</taxon>
        <taxon>Cnidaria</taxon>
        <taxon>Anthozoa</taxon>
        <taxon>Hexacorallia</taxon>
        <taxon>Scleractinia</taxon>
        <taxon>Fungiina</taxon>
        <taxon>Poritidae</taxon>
        <taxon>Porites</taxon>
    </lineage>
</organism>
<dbReference type="PANTHER" id="PTHR33887:SF6">
    <property type="entry name" value="CIDE-N DOMAIN-CONTAINING PROTEIN"/>
    <property type="match status" value="1"/>
</dbReference>
<dbReference type="PANTHER" id="PTHR33887">
    <property type="entry name" value="PB1 DOMAIN-CONTAINING PROTEIN"/>
    <property type="match status" value="1"/>
</dbReference>
<evidence type="ECO:0000313" key="2">
    <source>
        <dbReference type="EMBL" id="CAH3013740.1"/>
    </source>
</evidence>
<feature type="compositionally biased region" description="Basic and acidic residues" evidence="1">
    <location>
        <begin position="109"/>
        <end position="121"/>
    </location>
</feature>
<dbReference type="Pfam" id="PF15874">
    <property type="entry name" value="Il2rg"/>
    <property type="match status" value="1"/>
</dbReference>
<dbReference type="Proteomes" id="UP001159427">
    <property type="component" value="Unassembled WGS sequence"/>
</dbReference>
<sequence length="176" mass="19677">LLFDADNEEELFNPNCVTVNLLDNLRRRCGCQKGVTLDLSDEDGDIKNLHEFPTQYAHRFLKGREVFVLVKVEKGEGDQPTTYTALLNDLERSNPKLLARLETLSKSCSDAKPKSGQRKESMWTQAAKIRKFAKGVSSAERKRADSIPPSRGDGKNIGTTPSPPGKSRQRKTSKNM</sequence>
<feature type="region of interest" description="Disordered" evidence="1">
    <location>
        <begin position="108"/>
        <end position="176"/>
    </location>
</feature>
<comment type="caution">
    <text evidence="2">The sequence shown here is derived from an EMBL/GenBank/DDBJ whole genome shotgun (WGS) entry which is preliminary data.</text>
</comment>
<proteinExistence type="predicted"/>
<dbReference type="InterPro" id="IPR039471">
    <property type="entry name" value="CXorf65-like"/>
</dbReference>
<protein>
    <submittedName>
        <fullName evidence="2">Uncharacterized protein</fullName>
    </submittedName>
</protein>
<evidence type="ECO:0000256" key="1">
    <source>
        <dbReference type="SAM" id="MobiDB-lite"/>
    </source>
</evidence>
<feature type="non-terminal residue" evidence="2">
    <location>
        <position position="1"/>
    </location>
</feature>
<keyword evidence="3" id="KW-1185">Reference proteome</keyword>
<gene>
    <name evidence="2" type="ORF">PEVE_00013395</name>
</gene>
<dbReference type="EMBL" id="CALNXI010000002">
    <property type="protein sequence ID" value="CAH3013740.1"/>
    <property type="molecule type" value="Genomic_DNA"/>
</dbReference>
<reference evidence="2 3" key="1">
    <citation type="submission" date="2022-05" db="EMBL/GenBank/DDBJ databases">
        <authorList>
            <consortium name="Genoscope - CEA"/>
            <person name="William W."/>
        </authorList>
    </citation>
    <scope>NUCLEOTIDE SEQUENCE [LARGE SCALE GENOMIC DNA]</scope>
</reference>
<accession>A0ABN8LE80</accession>